<name>A0ACB9JVH3_9ASTR</name>
<evidence type="ECO:0000313" key="2">
    <source>
        <dbReference type="Proteomes" id="UP001056120"/>
    </source>
</evidence>
<comment type="caution">
    <text evidence="1">The sequence shown here is derived from an EMBL/GenBank/DDBJ whole genome shotgun (WGS) entry which is preliminary data.</text>
</comment>
<organism evidence="1 2">
    <name type="scientific">Smallanthus sonchifolius</name>
    <dbReference type="NCBI Taxonomy" id="185202"/>
    <lineage>
        <taxon>Eukaryota</taxon>
        <taxon>Viridiplantae</taxon>
        <taxon>Streptophyta</taxon>
        <taxon>Embryophyta</taxon>
        <taxon>Tracheophyta</taxon>
        <taxon>Spermatophyta</taxon>
        <taxon>Magnoliopsida</taxon>
        <taxon>eudicotyledons</taxon>
        <taxon>Gunneridae</taxon>
        <taxon>Pentapetalae</taxon>
        <taxon>asterids</taxon>
        <taxon>campanulids</taxon>
        <taxon>Asterales</taxon>
        <taxon>Asteraceae</taxon>
        <taxon>Asteroideae</taxon>
        <taxon>Heliantheae alliance</taxon>
        <taxon>Millerieae</taxon>
        <taxon>Smallanthus</taxon>
    </lineage>
</organism>
<reference evidence="2" key="1">
    <citation type="journal article" date="2022" name="Mol. Ecol. Resour.">
        <title>The genomes of chicory, endive, great burdock and yacon provide insights into Asteraceae palaeo-polyploidization history and plant inulin production.</title>
        <authorList>
            <person name="Fan W."/>
            <person name="Wang S."/>
            <person name="Wang H."/>
            <person name="Wang A."/>
            <person name="Jiang F."/>
            <person name="Liu H."/>
            <person name="Zhao H."/>
            <person name="Xu D."/>
            <person name="Zhang Y."/>
        </authorList>
    </citation>
    <scope>NUCLEOTIDE SEQUENCE [LARGE SCALE GENOMIC DNA]</scope>
    <source>
        <strain evidence="2">cv. Yunnan</strain>
    </source>
</reference>
<gene>
    <name evidence="1" type="ORF">L1987_05487</name>
</gene>
<accession>A0ACB9JVH3</accession>
<keyword evidence="2" id="KW-1185">Reference proteome</keyword>
<proteinExistence type="predicted"/>
<sequence>MGTGSNRTWKGTTSKISNLTRWATFYAHWMRKKHKEDKFGSVNIYPGATVSYGSHRSLRWTWENKTLTLISYCFMVEFFPGSYRKLRSMGRKGKEHVGSSSNPDENPQRKRRLVRLADQDQDEEEEQQADPGPKPKWEAGPLDDQPEYWKPILFHDRMNKLKDRAAAFICEKEVKEDEFGPFNVFNRFRALGWEAALRCYDQDSKNLFKEEIQEWMATLTCPPSSKPQQMKLIGIVNGIEVEMSFDTLRRVAKFDSRPARDYMFPTLDDLFRKPEAHPRWNDMLEVLFLPGTWHGTLYRKNLKIEAKLLLMICVCNVIPRRGDKVEVRFPEVPVLYSLLHGSSRFPFRFLVLNNIWICRNKVGRSIIPHCRLITALLKMYGVIVLEDKGAPKKHKPFDIRKMGPGWSYTESKRYHKLKCEGQRWRALKVDARALQPGEEDEPETDDEPQSGDEDYADEPNAEEMDVDQGGPSRSHVHERGFFDYSSHPYEPNWAHQGTMQEVIENRRPPTFDSWPGSDRTFFDHQTYMGVSMERALKHNFDRQESWNRTHAYAFEQEVNNRYLDDQNRRMHDDWHAGRPVVADPPLVDYSTLPPYDDSVSYPTPPLHHSQWVDPRQSQQYDATQQGGSDGGSGSGSDAFAFGEFSEMMTSIFGPPQPRFGKKLIEWTFCPDSTVAYGGYRKLRLNHTFLVSLAIEIPWEGLGLDNSQLVIG</sequence>
<protein>
    <submittedName>
        <fullName evidence="1">Uncharacterized protein</fullName>
    </submittedName>
</protein>
<evidence type="ECO:0000313" key="1">
    <source>
        <dbReference type="EMBL" id="KAI3824040.1"/>
    </source>
</evidence>
<dbReference type="Proteomes" id="UP001056120">
    <property type="component" value="Linkage Group LG02"/>
</dbReference>
<dbReference type="EMBL" id="CM042019">
    <property type="protein sequence ID" value="KAI3824040.1"/>
    <property type="molecule type" value="Genomic_DNA"/>
</dbReference>
<reference evidence="1 2" key="2">
    <citation type="journal article" date="2022" name="Mol. Ecol. Resour.">
        <title>The genomes of chicory, endive, great burdock and yacon provide insights into Asteraceae paleo-polyploidization history and plant inulin production.</title>
        <authorList>
            <person name="Fan W."/>
            <person name="Wang S."/>
            <person name="Wang H."/>
            <person name="Wang A."/>
            <person name="Jiang F."/>
            <person name="Liu H."/>
            <person name="Zhao H."/>
            <person name="Xu D."/>
            <person name="Zhang Y."/>
        </authorList>
    </citation>
    <scope>NUCLEOTIDE SEQUENCE [LARGE SCALE GENOMIC DNA]</scope>
    <source>
        <strain evidence="2">cv. Yunnan</strain>
        <tissue evidence="1">Leaves</tissue>
    </source>
</reference>